<dbReference type="SUPFAM" id="SSF56672">
    <property type="entry name" value="DNA/RNA polymerases"/>
    <property type="match status" value="1"/>
</dbReference>
<evidence type="ECO:0000313" key="2">
    <source>
        <dbReference type="EMBL" id="GAB0180808.1"/>
    </source>
</evidence>
<name>A0ABC9W6B5_GRUJA</name>
<comment type="caution">
    <text evidence="2">The sequence shown here is derived from an EMBL/GenBank/DDBJ whole genome shotgun (WGS) entry which is preliminary data.</text>
</comment>
<proteinExistence type="predicted"/>
<keyword evidence="3" id="KW-1185">Reference proteome</keyword>
<dbReference type="InterPro" id="IPR000477">
    <property type="entry name" value="RT_dom"/>
</dbReference>
<dbReference type="EMBL" id="BAAFJT010000001">
    <property type="protein sequence ID" value="GAB0180808.1"/>
    <property type="molecule type" value="Genomic_DNA"/>
</dbReference>
<dbReference type="InterPro" id="IPR043502">
    <property type="entry name" value="DNA/RNA_pol_sf"/>
</dbReference>
<dbReference type="AlphaFoldDB" id="A0ABC9W6B5"/>
<dbReference type="Pfam" id="PF00078">
    <property type="entry name" value="RVT_1"/>
    <property type="match status" value="1"/>
</dbReference>
<dbReference type="PANTHER" id="PTHR33332">
    <property type="entry name" value="REVERSE TRANSCRIPTASE DOMAIN-CONTAINING PROTEIN"/>
    <property type="match status" value="1"/>
</dbReference>
<evidence type="ECO:0000313" key="3">
    <source>
        <dbReference type="Proteomes" id="UP001623348"/>
    </source>
</evidence>
<protein>
    <submittedName>
        <fullName evidence="2">Mitochondrial enolase superfamily member 1</fullName>
    </submittedName>
</protein>
<dbReference type="Proteomes" id="UP001623348">
    <property type="component" value="Unassembled WGS sequence"/>
</dbReference>
<evidence type="ECO:0000259" key="1">
    <source>
        <dbReference type="Pfam" id="PF00078"/>
    </source>
</evidence>
<feature type="domain" description="Reverse transcriptase" evidence="1">
    <location>
        <begin position="7"/>
        <end position="120"/>
    </location>
</feature>
<gene>
    <name evidence="2" type="ORF">GRJ2_000546100</name>
</gene>
<accession>A0ABC9W6B5</accession>
<organism evidence="2 3">
    <name type="scientific">Grus japonensis</name>
    <name type="common">Japanese crane</name>
    <name type="synonym">Red-crowned crane</name>
    <dbReference type="NCBI Taxonomy" id="30415"/>
    <lineage>
        <taxon>Eukaryota</taxon>
        <taxon>Metazoa</taxon>
        <taxon>Chordata</taxon>
        <taxon>Craniata</taxon>
        <taxon>Vertebrata</taxon>
        <taxon>Euteleostomi</taxon>
        <taxon>Archelosauria</taxon>
        <taxon>Archosauria</taxon>
        <taxon>Dinosauria</taxon>
        <taxon>Saurischia</taxon>
        <taxon>Theropoda</taxon>
        <taxon>Coelurosauria</taxon>
        <taxon>Aves</taxon>
        <taxon>Neognathae</taxon>
        <taxon>Neoaves</taxon>
        <taxon>Gruiformes</taxon>
        <taxon>Gruidae</taxon>
        <taxon>Grus</taxon>
    </lineage>
</organism>
<dbReference type="CDD" id="cd01650">
    <property type="entry name" value="RT_nLTR_like"/>
    <property type="match status" value="1"/>
</dbReference>
<sequence>MPIYKKGSKEDLGNYRPVSLTSVPGKVMEQFILGALTKHVQDNQGIRPSQHGFMKGRSCLTNLISFYDLVTRLVDEEKAVDVIYLDFSKAFDMVSHSILLEKLVAHGLDGCTLRWVKKLAGRPSPENSGKQS</sequence>
<reference evidence="2 3" key="1">
    <citation type="submission" date="2024-06" db="EMBL/GenBank/DDBJ databases">
        <title>The draft genome of Grus japonensis, version 3.</title>
        <authorList>
            <person name="Nabeshima K."/>
            <person name="Suzuki S."/>
            <person name="Onuma M."/>
        </authorList>
    </citation>
    <scope>NUCLEOTIDE SEQUENCE [LARGE SCALE GENOMIC DNA]</scope>
    <source>
        <strain evidence="2 3">451A</strain>
    </source>
</reference>